<organism evidence="1 2">
    <name type="scientific">Saccharopolyspora hordei</name>
    <dbReference type="NCBI Taxonomy" id="1838"/>
    <lineage>
        <taxon>Bacteria</taxon>
        <taxon>Bacillati</taxon>
        <taxon>Actinomycetota</taxon>
        <taxon>Actinomycetes</taxon>
        <taxon>Pseudonocardiales</taxon>
        <taxon>Pseudonocardiaceae</taxon>
        <taxon>Saccharopolyspora</taxon>
    </lineage>
</organism>
<sequence length="46" mass="5107">MTTLCRERLTADNSEIGWLWPTCAECNGEAHRIVRDLPASSTGWSA</sequence>
<proteinExistence type="predicted"/>
<protein>
    <submittedName>
        <fullName evidence="1">Uncharacterized protein</fullName>
    </submittedName>
</protein>
<reference evidence="1 2" key="1">
    <citation type="submission" date="2020-07" db="EMBL/GenBank/DDBJ databases">
        <title>Sequencing the genomes of 1000 actinobacteria strains.</title>
        <authorList>
            <person name="Klenk H.-P."/>
        </authorList>
    </citation>
    <scope>NUCLEOTIDE SEQUENCE [LARGE SCALE GENOMIC DNA]</scope>
    <source>
        <strain evidence="1 2">DSM 44065</strain>
    </source>
</reference>
<dbReference type="EMBL" id="JACCFJ010000001">
    <property type="protein sequence ID" value="NYI81603.1"/>
    <property type="molecule type" value="Genomic_DNA"/>
</dbReference>
<name>A0A853AH13_9PSEU</name>
<dbReference type="Proteomes" id="UP000587002">
    <property type="component" value="Unassembled WGS sequence"/>
</dbReference>
<evidence type="ECO:0000313" key="2">
    <source>
        <dbReference type="Proteomes" id="UP000587002"/>
    </source>
</evidence>
<dbReference type="AlphaFoldDB" id="A0A853AH13"/>
<comment type="caution">
    <text evidence="1">The sequence shown here is derived from an EMBL/GenBank/DDBJ whole genome shotgun (WGS) entry which is preliminary data.</text>
</comment>
<evidence type="ECO:0000313" key="1">
    <source>
        <dbReference type="EMBL" id="NYI81603.1"/>
    </source>
</evidence>
<accession>A0A853AH13</accession>
<keyword evidence="2" id="KW-1185">Reference proteome</keyword>
<gene>
    <name evidence="1" type="ORF">HNR68_000233</name>
</gene>